<evidence type="ECO:0000313" key="1">
    <source>
        <dbReference type="EMBL" id="WAQ98672.1"/>
    </source>
</evidence>
<proteinExistence type="predicted"/>
<name>A0ABY7DPN5_MYAAR</name>
<sequence>TFKHRGFIQPERIHLSELVPETASVCLEGAAVVFRPAESEYGVWVLTYYSFAHTTVSTGADVSCTGKALDMCTDTTQMTFDTCKSDVANS</sequence>
<accession>A0ABY7DPN5</accession>
<dbReference type="Proteomes" id="UP001164746">
    <property type="component" value="Chromosome 3"/>
</dbReference>
<protein>
    <submittedName>
        <fullName evidence="1">Uncharacterized protein</fullName>
    </submittedName>
</protein>
<dbReference type="EMBL" id="CP111014">
    <property type="protein sequence ID" value="WAQ98672.1"/>
    <property type="molecule type" value="Genomic_DNA"/>
</dbReference>
<feature type="non-terminal residue" evidence="1">
    <location>
        <position position="1"/>
    </location>
</feature>
<keyword evidence="2" id="KW-1185">Reference proteome</keyword>
<gene>
    <name evidence="1" type="ORF">MAR_023045</name>
</gene>
<feature type="non-terminal residue" evidence="1">
    <location>
        <position position="90"/>
    </location>
</feature>
<reference evidence="1" key="1">
    <citation type="submission" date="2022-11" db="EMBL/GenBank/DDBJ databases">
        <title>Centuries of genome instability and evolution in soft-shell clam transmissible cancer (bioRxiv).</title>
        <authorList>
            <person name="Hart S.F.M."/>
            <person name="Yonemitsu M.A."/>
            <person name="Giersch R.M."/>
            <person name="Beal B.F."/>
            <person name="Arriagada G."/>
            <person name="Davis B.W."/>
            <person name="Ostrander E.A."/>
            <person name="Goff S.P."/>
            <person name="Metzger M.J."/>
        </authorList>
    </citation>
    <scope>NUCLEOTIDE SEQUENCE</scope>
    <source>
        <strain evidence="1">MELC-2E11</strain>
        <tissue evidence="1">Siphon/mantle</tissue>
    </source>
</reference>
<evidence type="ECO:0000313" key="2">
    <source>
        <dbReference type="Proteomes" id="UP001164746"/>
    </source>
</evidence>
<organism evidence="1 2">
    <name type="scientific">Mya arenaria</name>
    <name type="common">Soft-shell clam</name>
    <dbReference type="NCBI Taxonomy" id="6604"/>
    <lineage>
        <taxon>Eukaryota</taxon>
        <taxon>Metazoa</taxon>
        <taxon>Spiralia</taxon>
        <taxon>Lophotrochozoa</taxon>
        <taxon>Mollusca</taxon>
        <taxon>Bivalvia</taxon>
        <taxon>Autobranchia</taxon>
        <taxon>Heteroconchia</taxon>
        <taxon>Euheterodonta</taxon>
        <taxon>Imparidentia</taxon>
        <taxon>Neoheterodontei</taxon>
        <taxon>Myida</taxon>
        <taxon>Myoidea</taxon>
        <taxon>Myidae</taxon>
        <taxon>Mya</taxon>
    </lineage>
</organism>